<comment type="caution">
    <text evidence="2">The sequence shown here is derived from an EMBL/GenBank/DDBJ whole genome shotgun (WGS) entry which is preliminary data.</text>
</comment>
<evidence type="ECO:0000313" key="2">
    <source>
        <dbReference type="EMBL" id="KLU02333.1"/>
    </source>
</evidence>
<evidence type="ECO:0000256" key="1">
    <source>
        <dbReference type="SAM" id="MobiDB-lite"/>
    </source>
</evidence>
<keyword evidence="3" id="KW-1185">Reference proteome</keyword>
<evidence type="ECO:0000313" key="3">
    <source>
        <dbReference type="Proteomes" id="UP000036367"/>
    </source>
</evidence>
<gene>
    <name evidence="2" type="ORF">RISK_005399</name>
</gene>
<sequence length="56" mass="6236">MFPPVVPNESRNNPHCRYSLPDRQHDDSADGCAGDVWRLCGQGLRANAELSGLWLL</sequence>
<accession>A0A0J1B6W4</accession>
<dbReference type="AlphaFoldDB" id="A0A0J1B6W4"/>
<dbReference type="EMBL" id="LECT01000044">
    <property type="protein sequence ID" value="KLU02333.1"/>
    <property type="molecule type" value="Genomic_DNA"/>
</dbReference>
<feature type="region of interest" description="Disordered" evidence="1">
    <location>
        <begin position="1"/>
        <end position="28"/>
    </location>
</feature>
<dbReference type="Proteomes" id="UP000036367">
    <property type="component" value="Unassembled WGS sequence"/>
</dbReference>
<reference evidence="2" key="1">
    <citation type="submission" date="2015-05" db="EMBL/GenBank/DDBJ databases">
        <title>Permanent draft genome of Rhodopirellula islandicus K833.</title>
        <authorList>
            <person name="Kizina J."/>
            <person name="Richter M."/>
            <person name="Glockner F.O."/>
            <person name="Harder J."/>
        </authorList>
    </citation>
    <scope>NUCLEOTIDE SEQUENCE [LARGE SCALE GENOMIC DNA]</scope>
    <source>
        <strain evidence="2">K833</strain>
    </source>
</reference>
<dbReference type="STRING" id="595434.RISK_005399"/>
<proteinExistence type="predicted"/>
<organism evidence="2 3">
    <name type="scientific">Rhodopirellula islandica</name>
    <dbReference type="NCBI Taxonomy" id="595434"/>
    <lineage>
        <taxon>Bacteria</taxon>
        <taxon>Pseudomonadati</taxon>
        <taxon>Planctomycetota</taxon>
        <taxon>Planctomycetia</taxon>
        <taxon>Pirellulales</taxon>
        <taxon>Pirellulaceae</taxon>
        <taxon>Rhodopirellula</taxon>
    </lineage>
</organism>
<name>A0A0J1B6W4_RHOIS</name>
<protein>
    <submittedName>
        <fullName evidence="2">Uncharacterized protein</fullName>
    </submittedName>
</protein>